<sequence>MGGLSPSAAPNLAGVPVGPSVPFFRMGEPLIIPVGPDTADQPFKVALPANVTSFLYTNNNPFAVRLIGTRQGRPFAIVTPSTGWLWMPGTQAVRTSVRPEFVSVMSVDGPYASTSPDQKAGRGFVELQYGTGHS</sequence>
<evidence type="ECO:0000313" key="1">
    <source>
        <dbReference type="EMBL" id="GJD41319.1"/>
    </source>
</evidence>
<gene>
    <name evidence="1" type="ORF">OICFNHDK_3802</name>
</gene>
<dbReference type="EMBL" id="BPQF01000019">
    <property type="protein sequence ID" value="GJD41319.1"/>
    <property type="molecule type" value="Genomic_DNA"/>
</dbReference>
<keyword evidence="2" id="KW-1185">Reference proteome</keyword>
<name>A0AAV4ZCG4_9HYPH</name>
<accession>A0AAV4ZCG4</accession>
<dbReference type="AlphaFoldDB" id="A0AAV4ZCG4"/>
<reference evidence="1" key="1">
    <citation type="journal article" date="2016" name="Front. Microbiol.">
        <title>Genome Sequence of the Piezophilic, Mesophilic Sulfate-Reducing Bacterium Desulfovibrio indicus J2T.</title>
        <authorList>
            <person name="Cao J."/>
            <person name="Maignien L."/>
            <person name="Shao Z."/>
            <person name="Alain K."/>
            <person name="Jebbar M."/>
        </authorList>
    </citation>
    <scope>NUCLEOTIDE SEQUENCE</scope>
    <source>
        <strain evidence="1">DSM 21893</strain>
    </source>
</reference>
<evidence type="ECO:0000313" key="2">
    <source>
        <dbReference type="Proteomes" id="UP001055307"/>
    </source>
</evidence>
<protein>
    <submittedName>
        <fullName evidence="1">Uncharacterized protein</fullName>
    </submittedName>
</protein>
<organism evidence="1 2">
    <name type="scientific">Methylobacterium bullatum</name>
    <dbReference type="NCBI Taxonomy" id="570505"/>
    <lineage>
        <taxon>Bacteria</taxon>
        <taxon>Pseudomonadati</taxon>
        <taxon>Pseudomonadota</taxon>
        <taxon>Alphaproteobacteria</taxon>
        <taxon>Hyphomicrobiales</taxon>
        <taxon>Methylobacteriaceae</taxon>
        <taxon>Methylobacterium</taxon>
    </lineage>
</organism>
<proteinExistence type="predicted"/>
<comment type="caution">
    <text evidence="1">The sequence shown here is derived from an EMBL/GenBank/DDBJ whole genome shotgun (WGS) entry which is preliminary data.</text>
</comment>
<reference evidence="1" key="2">
    <citation type="submission" date="2021-08" db="EMBL/GenBank/DDBJ databases">
        <authorList>
            <person name="Tani A."/>
            <person name="Ola A."/>
            <person name="Ogura Y."/>
            <person name="Katsura K."/>
            <person name="Hayashi T."/>
        </authorList>
    </citation>
    <scope>NUCLEOTIDE SEQUENCE</scope>
    <source>
        <strain evidence="1">DSM 21893</strain>
    </source>
</reference>
<dbReference type="Proteomes" id="UP001055307">
    <property type="component" value="Unassembled WGS sequence"/>
</dbReference>